<gene>
    <name evidence="6" type="ORF">XAT740_LOCUS32914</name>
</gene>
<evidence type="ECO:0000256" key="5">
    <source>
        <dbReference type="SAM" id="SignalP"/>
    </source>
</evidence>
<dbReference type="AlphaFoldDB" id="A0A815JAB6"/>
<dbReference type="Proteomes" id="UP000663828">
    <property type="component" value="Unassembled WGS sequence"/>
</dbReference>
<evidence type="ECO:0000256" key="1">
    <source>
        <dbReference type="ARBA" id="ARBA00022729"/>
    </source>
</evidence>
<dbReference type="Pfam" id="PF01436">
    <property type="entry name" value="NHL"/>
    <property type="match status" value="1"/>
</dbReference>
<dbReference type="CDD" id="cd05819">
    <property type="entry name" value="NHL"/>
    <property type="match status" value="1"/>
</dbReference>
<reference evidence="6" key="1">
    <citation type="submission" date="2021-02" db="EMBL/GenBank/DDBJ databases">
        <authorList>
            <person name="Nowell W R."/>
        </authorList>
    </citation>
    <scope>NUCLEOTIDE SEQUENCE</scope>
</reference>
<name>A0A815JAB6_ADIRI</name>
<dbReference type="SUPFAM" id="SSF101898">
    <property type="entry name" value="NHL repeat"/>
    <property type="match status" value="1"/>
</dbReference>
<evidence type="ECO:0000313" key="7">
    <source>
        <dbReference type="Proteomes" id="UP000663828"/>
    </source>
</evidence>
<keyword evidence="3" id="KW-0325">Glycoprotein</keyword>
<keyword evidence="1 5" id="KW-0732">Signal</keyword>
<sequence length="430" mass="48238">MKIKTILTSFFLIFLNFIVQVNSQTCDSTIPYSPCSRNSACGCFPMAGADNIGVCAFLWKFCSQLAPCGLSQECSDPDHICVHHSQCSNQPVCYPLSMINENICPPQSNSIMTNTTLTTTMSMEVTTTKIKLNEWKQQARIVMGANGSGSELNQILLPQRILLDKDQNIFIADWGNHRIVQWKLNENSGKVVAGGNGYGNRTDQLNFPIDMIVDEENNSVIIADRGNSRVVRWFNETKQEILIENIGCFGLRQDKFGFLYVSDMKKNEVRKWKMEEIKGNEGIVVAGGNGEGNQTNQFDRPHFMFVDDEQSIYVSDLGNHRVMKWRKDAKEGIVVAGGNGLGKELNQLNSPKGIFVDDDGQVYVADSWNHRIMRWSEGKEEGEIIVGGNGKGNELNQMSHPFDLSFDVEGNLYISDCENSRISRFDLIVQ</sequence>
<keyword evidence="2" id="KW-0677">Repeat</keyword>
<feature type="signal peptide" evidence="5">
    <location>
        <begin position="1"/>
        <end position="23"/>
    </location>
</feature>
<dbReference type="PANTHER" id="PTHR10680:SF14">
    <property type="entry name" value="PEPTIDYL-GLYCINE ALPHA-AMIDATING MONOOXYGENASE"/>
    <property type="match status" value="1"/>
</dbReference>
<proteinExistence type="predicted"/>
<organism evidence="6 7">
    <name type="scientific">Adineta ricciae</name>
    <name type="common">Rotifer</name>
    <dbReference type="NCBI Taxonomy" id="249248"/>
    <lineage>
        <taxon>Eukaryota</taxon>
        <taxon>Metazoa</taxon>
        <taxon>Spiralia</taxon>
        <taxon>Gnathifera</taxon>
        <taxon>Rotifera</taxon>
        <taxon>Eurotatoria</taxon>
        <taxon>Bdelloidea</taxon>
        <taxon>Adinetida</taxon>
        <taxon>Adinetidae</taxon>
        <taxon>Adineta</taxon>
    </lineage>
</organism>
<evidence type="ECO:0000256" key="3">
    <source>
        <dbReference type="ARBA" id="ARBA00023180"/>
    </source>
</evidence>
<dbReference type="InterPro" id="IPR011042">
    <property type="entry name" value="6-blade_b-propeller_TolB-like"/>
</dbReference>
<dbReference type="InterPro" id="IPR001258">
    <property type="entry name" value="NHL_repeat"/>
</dbReference>
<evidence type="ECO:0000256" key="2">
    <source>
        <dbReference type="ARBA" id="ARBA00022737"/>
    </source>
</evidence>
<evidence type="ECO:0000313" key="6">
    <source>
        <dbReference type="EMBL" id="CAF1378023.1"/>
    </source>
</evidence>
<protein>
    <submittedName>
        <fullName evidence="6">Uncharacterized protein</fullName>
    </submittedName>
</protein>
<feature type="chain" id="PRO_5032329997" evidence="5">
    <location>
        <begin position="24"/>
        <end position="430"/>
    </location>
</feature>
<keyword evidence="7" id="KW-1185">Reference proteome</keyword>
<evidence type="ECO:0000256" key="4">
    <source>
        <dbReference type="PROSITE-ProRule" id="PRU00504"/>
    </source>
</evidence>
<dbReference type="PROSITE" id="PS51125">
    <property type="entry name" value="NHL"/>
    <property type="match status" value="1"/>
</dbReference>
<dbReference type="EMBL" id="CAJNOR010003105">
    <property type="protein sequence ID" value="CAF1378023.1"/>
    <property type="molecule type" value="Genomic_DNA"/>
</dbReference>
<dbReference type="Gene3D" id="2.120.10.30">
    <property type="entry name" value="TolB, C-terminal domain"/>
    <property type="match status" value="2"/>
</dbReference>
<dbReference type="PANTHER" id="PTHR10680">
    <property type="entry name" value="PEPTIDYL-GLYCINE ALPHA-AMIDATING MONOOXYGENASE"/>
    <property type="match status" value="1"/>
</dbReference>
<accession>A0A815JAB6</accession>
<comment type="caution">
    <text evidence="6">The sequence shown here is derived from an EMBL/GenBank/DDBJ whole genome shotgun (WGS) entry which is preliminary data.</text>
</comment>
<feature type="repeat" description="NHL" evidence="4">
    <location>
        <begin position="342"/>
        <end position="372"/>
    </location>
</feature>